<evidence type="ECO:0000256" key="2">
    <source>
        <dbReference type="ARBA" id="ARBA00022679"/>
    </source>
</evidence>
<dbReference type="EC" id="2.3.2.8" evidence="5"/>
<protein>
    <recommendedName>
        <fullName evidence="5">Arginyl-tRNA--protein transferase</fullName>
        <ecNumber evidence="5">2.3.2.8</ecNumber>
    </recommendedName>
</protein>
<name>A0ABP0WFW4_9BRYO</name>
<proteinExistence type="inferred from homology"/>
<keyword evidence="3 5" id="KW-0833">Ubl conjugation pathway</keyword>
<dbReference type="Pfam" id="PF04376">
    <property type="entry name" value="ATE_N"/>
    <property type="match status" value="1"/>
</dbReference>
<evidence type="ECO:0000313" key="10">
    <source>
        <dbReference type="Proteomes" id="UP001497444"/>
    </source>
</evidence>
<gene>
    <name evidence="9" type="ORF">CSSPJE1EN1_LOCUS11238</name>
</gene>
<evidence type="ECO:0000256" key="1">
    <source>
        <dbReference type="ARBA" id="ARBA00009991"/>
    </source>
</evidence>
<dbReference type="Proteomes" id="UP001497444">
    <property type="component" value="Chromosome 18"/>
</dbReference>
<feature type="region of interest" description="Disordered" evidence="6">
    <location>
        <begin position="313"/>
        <end position="355"/>
    </location>
</feature>
<evidence type="ECO:0000259" key="8">
    <source>
        <dbReference type="Pfam" id="PF04377"/>
    </source>
</evidence>
<evidence type="ECO:0000313" key="9">
    <source>
        <dbReference type="EMBL" id="CAK9265760.1"/>
    </source>
</evidence>
<dbReference type="PANTHER" id="PTHR21367">
    <property type="entry name" value="ARGININE-TRNA-PROTEIN TRANSFERASE 1"/>
    <property type="match status" value="1"/>
</dbReference>
<feature type="domain" description="N-end rule aminoacyl transferase C-terminal" evidence="8">
    <location>
        <begin position="379"/>
        <end position="521"/>
    </location>
</feature>
<reference evidence="9" key="1">
    <citation type="submission" date="2024-02" db="EMBL/GenBank/DDBJ databases">
        <authorList>
            <consortium name="ELIXIR-Norway"/>
            <consortium name="Elixir Norway"/>
        </authorList>
    </citation>
    <scope>NUCLEOTIDE SEQUENCE</scope>
</reference>
<dbReference type="SUPFAM" id="SSF55729">
    <property type="entry name" value="Acyl-CoA N-acyltransferases (Nat)"/>
    <property type="match status" value="1"/>
</dbReference>
<dbReference type="PANTHER" id="PTHR21367:SF1">
    <property type="entry name" value="ARGINYL-TRNA--PROTEIN TRANSFERASE 1"/>
    <property type="match status" value="1"/>
</dbReference>
<dbReference type="InterPro" id="IPR016181">
    <property type="entry name" value="Acyl_CoA_acyltransferase"/>
</dbReference>
<feature type="compositionally biased region" description="Polar residues" evidence="6">
    <location>
        <begin position="314"/>
        <end position="325"/>
    </location>
</feature>
<dbReference type="Pfam" id="PF04377">
    <property type="entry name" value="ATE_C"/>
    <property type="match status" value="1"/>
</dbReference>
<feature type="domain" description="N-end aminoacyl transferase N-terminal" evidence="7">
    <location>
        <begin position="30"/>
        <end position="102"/>
    </location>
</feature>
<organism evidence="9 10">
    <name type="scientific">Sphagnum jensenii</name>
    <dbReference type="NCBI Taxonomy" id="128206"/>
    <lineage>
        <taxon>Eukaryota</taxon>
        <taxon>Viridiplantae</taxon>
        <taxon>Streptophyta</taxon>
        <taxon>Embryophyta</taxon>
        <taxon>Bryophyta</taxon>
        <taxon>Sphagnophytina</taxon>
        <taxon>Sphagnopsida</taxon>
        <taxon>Sphagnales</taxon>
        <taxon>Sphagnaceae</taxon>
        <taxon>Sphagnum</taxon>
    </lineage>
</organism>
<keyword evidence="2 5" id="KW-0808">Transferase</keyword>
<keyword evidence="10" id="KW-1185">Reference proteome</keyword>
<comment type="similarity">
    <text evidence="1 5">Belongs to the R-transferase family.</text>
</comment>
<dbReference type="EMBL" id="OZ020113">
    <property type="protein sequence ID" value="CAK9265760.1"/>
    <property type="molecule type" value="Genomic_DNA"/>
</dbReference>
<evidence type="ECO:0000256" key="6">
    <source>
        <dbReference type="SAM" id="MobiDB-lite"/>
    </source>
</evidence>
<feature type="compositionally biased region" description="Basic and acidic residues" evidence="6">
    <location>
        <begin position="124"/>
        <end position="141"/>
    </location>
</feature>
<dbReference type="PIRSF" id="PIRSF037207">
    <property type="entry name" value="ATE1_euk"/>
    <property type="match status" value="1"/>
</dbReference>
<evidence type="ECO:0000259" key="7">
    <source>
        <dbReference type="Pfam" id="PF04376"/>
    </source>
</evidence>
<comment type="function">
    <text evidence="5">Involved in the post-translational conjugation of arginine to the N-terminal aspartate or glutamate of a protein. This arginylation is required for degradation of the protein via the ubiquitin pathway.</text>
</comment>
<dbReference type="InterPro" id="IPR007472">
    <property type="entry name" value="N-end_Aminoacyl_Trfase_C"/>
</dbReference>
<evidence type="ECO:0000256" key="5">
    <source>
        <dbReference type="PIRNR" id="PIRNR037207"/>
    </source>
</evidence>
<feature type="region of interest" description="Disordered" evidence="6">
    <location>
        <begin position="122"/>
        <end position="146"/>
    </location>
</feature>
<keyword evidence="4 5" id="KW-0012">Acyltransferase</keyword>
<dbReference type="InterPro" id="IPR017137">
    <property type="entry name" value="Arg-tRNA-P_Trfase_1_euk"/>
</dbReference>
<accession>A0ABP0WFW4</accession>
<evidence type="ECO:0000256" key="3">
    <source>
        <dbReference type="ARBA" id="ARBA00022786"/>
    </source>
</evidence>
<dbReference type="InterPro" id="IPR030700">
    <property type="entry name" value="N-end_Aminoacyl_Trfase"/>
</dbReference>
<sequence length="599" mass="66964">MTTSENNSSSKKREEAAAVSVVTDLGVYSSTCGYCKSASRTSVTQGLWAHTLSVYDYQALLDRGWRRSGMTVYKPDMRRTCCPTYTIRLEADTFSPSKDQARVLHRMQRYLDGNYQGPQTVGRLQKDGCKSTSERSGEVISDRSPVTPLDKNHSFNVVPRPANMKQNSVKKRQSDVLDDAGQKLSLAIQCSIAGCVELGLLPPDFNQQEVTIRKFTDKARGKLKDLDGHVEYTSNVAFVIAAAMKHKQSHIVQFDQEGSSVDNNTSLSREELSPECVAEILVSRLQHGDLQGLVPQACKGHLNFLLSEGKVRVDTSSPKGETTSEGPALKIYPSEPKKQPLQEARGQKRGAQKSVVAPLPSVKTRRMDIQIRKSAFDAEEFALYKKYQILVHNDKPEQVNESTYCSFLIDTPLISVPPASDGSTPADGFGSFHQQYRIDGKLVAVGVVDILPHCLSSKYFFWDPDLPFLSLGKYSALKEIEWVQEAHKMCPSLKYYYLGYYIHSCPKMRYKAAYAPSELLCPVKYMWVPYHLVRSHLDHSPYFCLSDVLAGEGLELPNGKEADSEDEIEFDDMTTTTFECASESEDEIEVDKMTAQTVE</sequence>
<comment type="catalytic activity">
    <reaction evidence="5">
        <text>an N-terminal L-alpha-aminoacyl-[protein] + L-arginyl-tRNA(Arg) = an N-terminal L-arginyl-L-aminoacyl-[protein] + tRNA(Arg) + H(+)</text>
        <dbReference type="Rhea" id="RHEA:10208"/>
        <dbReference type="Rhea" id="RHEA-COMP:9658"/>
        <dbReference type="Rhea" id="RHEA-COMP:9673"/>
        <dbReference type="Rhea" id="RHEA-COMP:10636"/>
        <dbReference type="Rhea" id="RHEA-COMP:10638"/>
        <dbReference type="ChEBI" id="CHEBI:15378"/>
        <dbReference type="ChEBI" id="CHEBI:78442"/>
        <dbReference type="ChEBI" id="CHEBI:78513"/>
        <dbReference type="ChEBI" id="CHEBI:78597"/>
        <dbReference type="ChEBI" id="CHEBI:83562"/>
        <dbReference type="EC" id="2.3.2.8"/>
    </reaction>
</comment>
<evidence type="ECO:0000256" key="4">
    <source>
        <dbReference type="ARBA" id="ARBA00023315"/>
    </source>
</evidence>
<dbReference type="InterPro" id="IPR007471">
    <property type="entry name" value="N-end_Aminoacyl_Trfase_N"/>
</dbReference>